<evidence type="ECO:0000256" key="3">
    <source>
        <dbReference type="SAM" id="MobiDB-lite"/>
    </source>
</evidence>
<keyword evidence="4" id="KW-0121">Carboxypeptidase</keyword>
<dbReference type="Gene3D" id="3.40.710.10">
    <property type="entry name" value="DD-peptidase/beta-lactamase superfamily"/>
    <property type="match status" value="2"/>
</dbReference>
<proteinExistence type="inferred from homology"/>
<dbReference type="PANTHER" id="PTHR30023">
    <property type="entry name" value="D-ALANYL-D-ALANINE CARBOXYPEPTIDASE"/>
    <property type="match status" value="1"/>
</dbReference>
<reference evidence="4 5" key="1">
    <citation type="submission" date="2022-03" db="EMBL/GenBank/DDBJ databases">
        <title>Isotopic signatures of nitrous oxide derived from detoxification processes.</title>
        <authorList>
            <person name="Behrendt U."/>
            <person name="Buchen C."/>
            <person name="Well R."/>
            <person name="Ulrich A."/>
            <person name="Rohe L."/>
            <person name="Kolb S."/>
            <person name="Schloter M."/>
            <person name="Horn M.A."/>
            <person name="Augustin J."/>
        </authorList>
    </citation>
    <scope>NUCLEOTIDE SEQUENCE [LARGE SCALE GENOMIC DNA]</scope>
    <source>
        <strain evidence="4 5">S4-C24</strain>
    </source>
</reference>
<dbReference type="InterPro" id="IPR012338">
    <property type="entry name" value="Beta-lactam/transpept-like"/>
</dbReference>
<name>A0ABY3WE02_9MICC</name>
<feature type="region of interest" description="Disordered" evidence="3">
    <location>
        <begin position="40"/>
        <end position="69"/>
    </location>
</feature>
<comment type="similarity">
    <text evidence="1">Belongs to the peptidase S13 family.</text>
</comment>
<keyword evidence="2 4" id="KW-0378">Hydrolase</keyword>
<evidence type="ECO:0000256" key="2">
    <source>
        <dbReference type="ARBA" id="ARBA00022801"/>
    </source>
</evidence>
<dbReference type="PANTHER" id="PTHR30023:SF0">
    <property type="entry name" value="PENICILLIN-SENSITIVE CARBOXYPEPTIDASE A"/>
    <property type="match status" value="1"/>
</dbReference>
<dbReference type="EMBL" id="CP093326">
    <property type="protein sequence ID" value="UNK45919.1"/>
    <property type="molecule type" value="Genomic_DNA"/>
</dbReference>
<dbReference type="InterPro" id="IPR000667">
    <property type="entry name" value="Peptidase_S13"/>
</dbReference>
<organism evidence="4 5">
    <name type="scientific">Arthrobacter sulfonylureivorans</name>
    <dbReference type="NCBI Taxonomy" id="2486855"/>
    <lineage>
        <taxon>Bacteria</taxon>
        <taxon>Bacillati</taxon>
        <taxon>Actinomycetota</taxon>
        <taxon>Actinomycetes</taxon>
        <taxon>Micrococcales</taxon>
        <taxon>Micrococcaceae</taxon>
        <taxon>Arthrobacter</taxon>
    </lineage>
</organism>
<dbReference type="NCBIfam" id="TIGR00666">
    <property type="entry name" value="PBP4"/>
    <property type="match status" value="1"/>
</dbReference>
<evidence type="ECO:0000256" key="1">
    <source>
        <dbReference type="ARBA" id="ARBA00006096"/>
    </source>
</evidence>
<sequence>MGRGFRVLTSGLLAVVFAALAVPAGFNLAQAIEWPQPEPVISTPAAQLPPTELDPPPAGRSGTAPLPDPAALKPALDKALAFDGAGSFSGTVTDATSGEVLYNKGAADPVIPASNLKTLTAVAALESLGADRRLSTTVKRGSNPGVLYLVGGGDALLGAGESRPGAVWGEAGLATLAAQAAGKLAASDYTGELTVVVDDSLYSGPAISAAWDPGDVKNGEIAPVYPLALYAGRDQADGGGDLVADAASLAGTAFRDALAQAVAGKDFSVTAKVGRAAAPADGTVLAEVQSAPVAGQVAYMMQHSDNYVAEVLARNTAVAVGKPGSFGGGTEAVREAAERLGIPVKGMVLADASGLSMKNRVSPAQLAAAVTLIATAQDADLRAGIGSLPIAGLTGTLSGRYLEANAGGAGLVRAKTGTLNSVTSLSGYVASADGRLLVFAFVANGLTGSIDAARTAADRAATVLAGCGCR</sequence>
<dbReference type="SUPFAM" id="SSF56601">
    <property type="entry name" value="beta-lactamase/transpeptidase-like"/>
    <property type="match status" value="1"/>
</dbReference>
<dbReference type="PRINTS" id="PR00922">
    <property type="entry name" value="DADACBPTASE3"/>
</dbReference>
<dbReference type="Pfam" id="PF02113">
    <property type="entry name" value="Peptidase_S13"/>
    <property type="match status" value="2"/>
</dbReference>
<evidence type="ECO:0000313" key="4">
    <source>
        <dbReference type="EMBL" id="UNK45919.1"/>
    </source>
</evidence>
<keyword evidence="4" id="KW-0645">Protease</keyword>
<gene>
    <name evidence="4" type="primary">dacB</name>
    <name evidence="4" type="ORF">MNQ99_00575</name>
</gene>
<accession>A0ABY3WE02</accession>
<dbReference type="EC" id="3.4.16.4" evidence="4"/>
<keyword evidence="5" id="KW-1185">Reference proteome</keyword>
<dbReference type="RefSeq" id="WP_241914053.1">
    <property type="nucleotide sequence ID" value="NZ_CP093326.1"/>
</dbReference>
<evidence type="ECO:0000313" key="5">
    <source>
        <dbReference type="Proteomes" id="UP000829069"/>
    </source>
</evidence>
<dbReference type="Proteomes" id="UP000829069">
    <property type="component" value="Chromosome"/>
</dbReference>
<protein>
    <submittedName>
        <fullName evidence="4">D-alanyl-D-alanine carboxypeptidase/D-alanyl-D-alanine-endopeptidase</fullName>
        <ecNumber evidence="4">3.4.16.4</ecNumber>
    </submittedName>
</protein>
<dbReference type="GO" id="GO:0009002">
    <property type="term" value="F:serine-type D-Ala-D-Ala carboxypeptidase activity"/>
    <property type="evidence" value="ECO:0007669"/>
    <property type="project" value="UniProtKB-EC"/>
</dbReference>